<dbReference type="Pfam" id="PF01636">
    <property type="entry name" value="APH"/>
    <property type="match status" value="1"/>
</dbReference>
<dbReference type="InterPro" id="IPR011009">
    <property type="entry name" value="Kinase-like_dom_sf"/>
</dbReference>
<dbReference type="OrthoDB" id="9809275at2"/>
<evidence type="ECO:0000259" key="1">
    <source>
        <dbReference type="Pfam" id="PF01636"/>
    </source>
</evidence>
<keyword evidence="2" id="KW-0808">Transferase</keyword>
<dbReference type="GO" id="GO:0016740">
    <property type="term" value="F:transferase activity"/>
    <property type="evidence" value="ECO:0007669"/>
    <property type="project" value="UniProtKB-KW"/>
</dbReference>
<evidence type="ECO:0000313" key="2">
    <source>
        <dbReference type="EMBL" id="RVT92168.1"/>
    </source>
</evidence>
<dbReference type="Proteomes" id="UP000282957">
    <property type="component" value="Unassembled WGS sequence"/>
</dbReference>
<proteinExistence type="predicted"/>
<dbReference type="AlphaFoldDB" id="A0A437M399"/>
<name>A0A437M399_9PROT</name>
<dbReference type="EMBL" id="SACL01000007">
    <property type="protein sequence ID" value="RVT92168.1"/>
    <property type="molecule type" value="Genomic_DNA"/>
</dbReference>
<sequence length="319" mass="34729">MGRQAVSKEFLARHGFGDATLEPLPSDASFRRYTRLVGGPAPALLMESPPPEDMGAFLAIARHLAAHGQHAPRIFGVDDEQYLIIVEDLGSQTMAQLLDAGAAPMPLYLAATEAMASLHAVPPAPTLPNWQSPEMSKATRATFLEWWWPAVMGAPASPELHAEMHAALIAMLEPFNGKALVHRDFFPANLVPGPKGMGLIDFQEAAIGNPAYDLVSLVEDARRDVAPEIREACMARYAELTGQAGVGVQAAMAVLGAQRHLRVAGLWVRLHHRDGRPGYLVHGPRCWAMFDRALRHPAAAPLREFMDRHVPRPLRANPA</sequence>
<dbReference type="Gene3D" id="3.30.200.20">
    <property type="entry name" value="Phosphorylase Kinase, domain 1"/>
    <property type="match status" value="1"/>
</dbReference>
<reference evidence="2 3" key="1">
    <citation type="submission" date="2019-01" db="EMBL/GenBank/DDBJ databases">
        <authorList>
            <person name="Chen W.-M."/>
        </authorList>
    </citation>
    <scope>NUCLEOTIDE SEQUENCE [LARGE SCALE GENOMIC DNA]</scope>
    <source>
        <strain evidence="2 3">CCP-6</strain>
    </source>
</reference>
<dbReference type="Gene3D" id="3.90.1200.10">
    <property type="match status" value="1"/>
</dbReference>
<comment type="caution">
    <text evidence="2">The sequence shown here is derived from an EMBL/GenBank/DDBJ whole genome shotgun (WGS) entry which is preliminary data.</text>
</comment>
<dbReference type="SUPFAM" id="SSF56112">
    <property type="entry name" value="Protein kinase-like (PK-like)"/>
    <property type="match status" value="1"/>
</dbReference>
<protein>
    <submittedName>
        <fullName evidence="2">Aminoglycoside phosphotransferase</fullName>
    </submittedName>
</protein>
<gene>
    <name evidence="2" type="ORF">EOD42_18300</name>
</gene>
<feature type="domain" description="Aminoglycoside phosphotransferase" evidence="1">
    <location>
        <begin position="20"/>
        <end position="238"/>
    </location>
</feature>
<keyword evidence="3" id="KW-1185">Reference proteome</keyword>
<organism evidence="2 3">
    <name type="scientific">Rhodovarius crocodyli</name>
    <dbReference type="NCBI Taxonomy" id="1979269"/>
    <lineage>
        <taxon>Bacteria</taxon>
        <taxon>Pseudomonadati</taxon>
        <taxon>Pseudomonadota</taxon>
        <taxon>Alphaproteobacteria</taxon>
        <taxon>Acetobacterales</taxon>
        <taxon>Roseomonadaceae</taxon>
        <taxon>Rhodovarius</taxon>
    </lineage>
</organism>
<accession>A0A437M399</accession>
<evidence type="ECO:0000313" key="3">
    <source>
        <dbReference type="Proteomes" id="UP000282957"/>
    </source>
</evidence>
<dbReference type="InterPro" id="IPR002575">
    <property type="entry name" value="Aminoglycoside_PTrfase"/>
</dbReference>